<evidence type="ECO:0000256" key="7">
    <source>
        <dbReference type="SAM" id="Phobius"/>
    </source>
</evidence>
<keyword evidence="4 7" id="KW-0472">Membrane</keyword>
<keyword evidence="10" id="KW-1185">Reference proteome</keyword>
<organism evidence="9 10">
    <name type="scientific">Bimuria novae-zelandiae CBS 107.79</name>
    <dbReference type="NCBI Taxonomy" id="1447943"/>
    <lineage>
        <taxon>Eukaryota</taxon>
        <taxon>Fungi</taxon>
        <taxon>Dikarya</taxon>
        <taxon>Ascomycota</taxon>
        <taxon>Pezizomycotina</taxon>
        <taxon>Dothideomycetes</taxon>
        <taxon>Pleosporomycetidae</taxon>
        <taxon>Pleosporales</taxon>
        <taxon>Massarineae</taxon>
        <taxon>Didymosphaeriaceae</taxon>
        <taxon>Bimuria</taxon>
    </lineage>
</organism>
<feature type="region of interest" description="Disordered" evidence="6">
    <location>
        <begin position="440"/>
        <end position="459"/>
    </location>
</feature>
<feature type="transmembrane region" description="Helical" evidence="7">
    <location>
        <begin position="36"/>
        <end position="55"/>
    </location>
</feature>
<dbReference type="AlphaFoldDB" id="A0A6A5US41"/>
<dbReference type="Proteomes" id="UP000800036">
    <property type="component" value="Unassembled WGS sequence"/>
</dbReference>
<dbReference type="EMBL" id="ML976743">
    <property type="protein sequence ID" value="KAF1966592.1"/>
    <property type="molecule type" value="Genomic_DNA"/>
</dbReference>
<reference evidence="9" key="1">
    <citation type="journal article" date="2020" name="Stud. Mycol.">
        <title>101 Dothideomycetes genomes: a test case for predicting lifestyles and emergence of pathogens.</title>
        <authorList>
            <person name="Haridas S."/>
            <person name="Albert R."/>
            <person name="Binder M."/>
            <person name="Bloem J."/>
            <person name="Labutti K."/>
            <person name="Salamov A."/>
            <person name="Andreopoulos B."/>
            <person name="Baker S."/>
            <person name="Barry K."/>
            <person name="Bills G."/>
            <person name="Bluhm B."/>
            <person name="Cannon C."/>
            <person name="Castanera R."/>
            <person name="Culley D."/>
            <person name="Daum C."/>
            <person name="Ezra D."/>
            <person name="Gonzalez J."/>
            <person name="Henrissat B."/>
            <person name="Kuo A."/>
            <person name="Liang C."/>
            <person name="Lipzen A."/>
            <person name="Lutzoni F."/>
            <person name="Magnuson J."/>
            <person name="Mondo S."/>
            <person name="Nolan M."/>
            <person name="Ohm R."/>
            <person name="Pangilinan J."/>
            <person name="Park H.-J."/>
            <person name="Ramirez L."/>
            <person name="Alfaro M."/>
            <person name="Sun H."/>
            <person name="Tritt A."/>
            <person name="Yoshinaga Y."/>
            <person name="Zwiers L.-H."/>
            <person name="Turgeon B."/>
            <person name="Goodwin S."/>
            <person name="Spatafora J."/>
            <person name="Crous P."/>
            <person name="Grigoriev I."/>
        </authorList>
    </citation>
    <scope>NUCLEOTIDE SEQUENCE</scope>
    <source>
        <strain evidence="9">CBS 107.79</strain>
    </source>
</reference>
<feature type="transmembrane region" description="Helical" evidence="7">
    <location>
        <begin position="125"/>
        <end position="148"/>
    </location>
</feature>
<protein>
    <recommendedName>
        <fullName evidence="8">Rhodopsin domain-containing protein</fullName>
    </recommendedName>
</protein>
<evidence type="ECO:0000256" key="4">
    <source>
        <dbReference type="ARBA" id="ARBA00023136"/>
    </source>
</evidence>
<feature type="transmembrane region" description="Helical" evidence="7">
    <location>
        <begin position="202"/>
        <end position="228"/>
    </location>
</feature>
<evidence type="ECO:0000256" key="2">
    <source>
        <dbReference type="ARBA" id="ARBA00022692"/>
    </source>
</evidence>
<name>A0A6A5US41_9PLEO</name>
<feature type="transmembrane region" description="Helical" evidence="7">
    <location>
        <begin position="67"/>
        <end position="87"/>
    </location>
</feature>
<feature type="domain" description="Rhodopsin" evidence="8">
    <location>
        <begin position="51"/>
        <end position="303"/>
    </location>
</feature>
<dbReference type="PANTHER" id="PTHR33048">
    <property type="entry name" value="PTH11-LIKE INTEGRAL MEMBRANE PROTEIN (AFU_ORTHOLOGUE AFUA_5G11245)"/>
    <property type="match status" value="1"/>
</dbReference>
<evidence type="ECO:0000256" key="1">
    <source>
        <dbReference type="ARBA" id="ARBA00004141"/>
    </source>
</evidence>
<comment type="similarity">
    <text evidence="5">Belongs to the SAT4 family.</text>
</comment>
<evidence type="ECO:0000313" key="10">
    <source>
        <dbReference type="Proteomes" id="UP000800036"/>
    </source>
</evidence>
<feature type="transmembrane region" description="Helical" evidence="7">
    <location>
        <begin position="274"/>
        <end position="299"/>
    </location>
</feature>
<accession>A0A6A5US41</accession>
<evidence type="ECO:0000256" key="5">
    <source>
        <dbReference type="ARBA" id="ARBA00038359"/>
    </source>
</evidence>
<dbReference type="Pfam" id="PF20684">
    <property type="entry name" value="Fung_rhodopsin"/>
    <property type="match status" value="1"/>
</dbReference>
<dbReference type="PANTHER" id="PTHR33048:SF92">
    <property type="entry name" value="INTEGRAL MEMBRANE PROTEIN"/>
    <property type="match status" value="1"/>
</dbReference>
<sequence>MDRILELVKDVPEMPVEQIYHMIDHACWVNKLSLKAVSIFLGILAVLASTARMGCRYRSAQSLNLEDYFILFATTCLITEMGLLLSFTDTIYRIDGATLNVHVLKYFIGDPELKILLLNGDSSSLMAYLTFGWLAIFAVKFSFLALFHKMCRNVSRKLTAYFWVTVAATVTSGIVVILEGFILCPRFGADATRCFLENHYTFSISSGVVVQSLDIVTDLMIISIPLTLLKMSQLKLQNKIRIAIVLCLSSICVILSIARLAAGMHRNVFGKWQFGIAWLSFMLHCEASVAIMAGSVPALRAFYTAHRSQRAETQSEKVAENLKGKALRVLGSMRRKEQPTLPRHERVQPRASIAKWRQSIVGIIPRRPVTYKGEHLNVFDPNGQRHSTAESAMVHPTLAYHNIRKQELSRDGIRVNRETMVCSESMRLKYASVNMSEATSPTGTVISSATSSPELKSGEQKFPARIMSTRTIDYFLNPQFGKINSTVHR</sequence>
<dbReference type="GO" id="GO:0016020">
    <property type="term" value="C:membrane"/>
    <property type="evidence" value="ECO:0007669"/>
    <property type="project" value="UniProtKB-SubCell"/>
</dbReference>
<evidence type="ECO:0000259" key="8">
    <source>
        <dbReference type="Pfam" id="PF20684"/>
    </source>
</evidence>
<evidence type="ECO:0000256" key="6">
    <source>
        <dbReference type="SAM" id="MobiDB-lite"/>
    </source>
</evidence>
<feature type="compositionally biased region" description="Polar residues" evidence="6">
    <location>
        <begin position="440"/>
        <end position="454"/>
    </location>
</feature>
<dbReference type="InterPro" id="IPR052337">
    <property type="entry name" value="SAT4-like"/>
</dbReference>
<dbReference type="OrthoDB" id="444631at2759"/>
<gene>
    <name evidence="9" type="ORF">BU23DRAFT_603379</name>
</gene>
<evidence type="ECO:0000313" key="9">
    <source>
        <dbReference type="EMBL" id="KAF1966592.1"/>
    </source>
</evidence>
<comment type="subcellular location">
    <subcellularLocation>
        <location evidence="1">Membrane</location>
        <topology evidence="1">Multi-pass membrane protein</topology>
    </subcellularLocation>
</comment>
<keyword evidence="3 7" id="KW-1133">Transmembrane helix</keyword>
<keyword evidence="2 7" id="KW-0812">Transmembrane</keyword>
<proteinExistence type="inferred from homology"/>
<feature type="transmembrane region" description="Helical" evidence="7">
    <location>
        <begin position="240"/>
        <end position="262"/>
    </location>
</feature>
<feature type="transmembrane region" description="Helical" evidence="7">
    <location>
        <begin position="160"/>
        <end position="182"/>
    </location>
</feature>
<dbReference type="InterPro" id="IPR049326">
    <property type="entry name" value="Rhodopsin_dom_fungi"/>
</dbReference>
<evidence type="ECO:0000256" key="3">
    <source>
        <dbReference type="ARBA" id="ARBA00022989"/>
    </source>
</evidence>